<organism evidence="1 2">
    <name type="scientific">Glycomyces buryatensis</name>
    <dbReference type="NCBI Taxonomy" id="2570927"/>
    <lineage>
        <taxon>Bacteria</taxon>
        <taxon>Bacillati</taxon>
        <taxon>Actinomycetota</taxon>
        <taxon>Actinomycetes</taxon>
        <taxon>Glycomycetales</taxon>
        <taxon>Glycomycetaceae</taxon>
        <taxon>Glycomyces</taxon>
    </lineage>
</organism>
<dbReference type="EMBL" id="STGY01000073">
    <property type="protein sequence ID" value="THV35724.1"/>
    <property type="molecule type" value="Genomic_DNA"/>
</dbReference>
<keyword evidence="2" id="KW-1185">Reference proteome</keyword>
<reference evidence="2" key="1">
    <citation type="submission" date="2019-04" db="EMBL/GenBank/DDBJ databases">
        <title>Nocardioides xinjiangensis sp. nov.</title>
        <authorList>
            <person name="Liu S."/>
        </authorList>
    </citation>
    <scope>NUCLEOTIDE SEQUENCE [LARGE SCALE GENOMIC DNA]</scope>
    <source>
        <strain evidence="2">18</strain>
    </source>
</reference>
<evidence type="ECO:0000313" key="2">
    <source>
        <dbReference type="Proteomes" id="UP000308760"/>
    </source>
</evidence>
<protein>
    <submittedName>
        <fullName evidence="1">Topoisomerase</fullName>
    </submittedName>
</protein>
<dbReference type="Proteomes" id="UP000308760">
    <property type="component" value="Unassembled WGS sequence"/>
</dbReference>
<comment type="caution">
    <text evidence="1">The sequence shown here is derived from an EMBL/GenBank/DDBJ whole genome shotgun (WGS) entry which is preliminary data.</text>
</comment>
<gene>
    <name evidence="1" type="ORF">FAB82_22895</name>
</gene>
<name>A0A4S8Q629_9ACTN</name>
<sequence length="186" mass="20473">MADSPAFDYVANRRGITDPALIRRLGLGYVGEPSTSHERFQGMLAVPYLRHGYSGPNVTTIRFACIADDCAHEHHDKISSLPGHGVRLYNTRDLLAPADEICICLGEWDTITALTYGLHAVGVQSVTGWKPYMAQAFQGYKKVRIFTRIGDRDQSMQWANELAAQIPAAIVESHPVARGEPAALRP</sequence>
<evidence type="ECO:0000313" key="1">
    <source>
        <dbReference type="EMBL" id="THV35724.1"/>
    </source>
</evidence>
<accession>A0A4S8Q629</accession>
<dbReference type="AlphaFoldDB" id="A0A4S8Q629"/>
<dbReference type="RefSeq" id="WP_136536881.1">
    <property type="nucleotide sequence ID" value="NZ_STGY01000073.1"/>
</dbReference>
<dbReference type="OrthoDB" id="4619999at2"/>
<proteinExistence type="predicted"/>
<reference evidence="1 2" key="2">
    <citation type="submission" date="2019-05" db="EMBL/GenBank/DDBJ databases">
        <title>Glycomyces buryatensis sp. nov.</title>
        <authorList>
            <person name="Nikitina E."/>
        </authorList>
    </citation>
    <scope>NUCLEOTIDE SEQUENCE [LARGE SCALE GENOMIC DNA]</scope>
    <source>
        <strain evidence="1 2">18</strain>
    </source>
</reference>
<keyword evidence="1" id="KW-0413">Isomerase</keyword>
<dbReference type="GO" id="GO:0016853">
    <property type="term" value="F:isomerase activity"/>
    <property type="evidence" value="ECO:0007669"/>
    <property type="project" value="UniProtKB-KW"/>
</dbReference>